<dbReference type="Proteomes" id="UP001140066">
    <property type="component" value="Unassembled WGS sequence"/>
</dbReference>
<reference evidence="1" key="1">
    <citation type="submission" date="2022-07" db="EMBL/GenBank/DDBJ databases">
        <title>Phylogenomic reconstructions and comparative analyses of Kickxellomycotina fungi.</title>
        <authorList>
            <person name="Reynolds N.K."/>
            <person name="Stajich J.E."/>
            <person name="Barry K."/>
            <person name="Grigoriev I.V."/>
            <person name="Crous P."/>
            <person name="Smith M.E."/>
        </authorList>
    </citation>
    <scope>NUCLEOTIDE SEQUENCE</scope>
    <source>
        <strain evidence="1">BCRC 34191</strain>
    </source>
</reference>
<accession>A0ACC1KHQ8</accession>
<evidence type="ECO:0000313" key="1">
    <source>
        <dbReference type="EMBL" id="KAJ2789735.1"/>
    </source>
</evidence>
<name>A0ACC1KHQ8_9FUNG</name>
<comment type="caution">
    <text evidence="1">The sequence shown here is derived from an EMBL/GenBank/DDBJ whole genome shotgun (WGS) entry which is preliminary data.</text>
</comment>
<keyword evidence="2" id="KW-1185">Reference proteome</keyword>
<sequence>SILPAPSSSKPDPVVCAPVLHAPALESSRQMSSKLDCEWPGTRTPDELSLHRRSRLFATDSDALAQVSVQATMSGESPAIAAKTLSQTPYTRAHAPSNGTNSSKRGERPISLQEYVEQQKVGVHHRTTPTGHEQLNFRVSLLERRLPEHNRKARSVSLPSPHSGLPALPTDILQPVISRSLQDRPIFISRPAAHQRTRSFYDSPHLVQTLLQPEWPIAASAQSQSQEQSLADEELAERALHEERQMLMARLRVLETMIQKAAIEESRLQPPAVLRKSRLVEDVESIASIYSSSMEMDYERIYQELNSSQRPRADHRRKSADPEALRRSSESARHRGLATNQSSNLGSRHIPQGTARGEVLARLKQNSHARTMLPLRASMLGRAPIYRPDEQPAGASSGGVANASVLSEISEVAYSARSSGSIRIDIVDESSAPSLPATNASHIGRALVYQNSSRFRRTAKLLGS</sequence>
<protein>
    <submittedName>
        <fullName evidence="1">Uncharacterized protein</fullName>
    </submittedName>
</protein>
<gene>
    <name evidence="1" type="ORF">GGI18_002230</name>
</gene>
<proteinExistence type="predicted"/>
<organism evidence="1 2">
    <name type="scientific">Coemansia linderi</name>
    <dbReference type="NCBI Taxonomy" id="2663919"/>
    <lineage>
        <taxon>Eukaryota</taxon>
        <taxon>Fungi</taxon>
        <taxon>Fungi incertae sedis</taxon>
        <taxon>Zoopagomycota</taxon>
        <taxon>Kickxellomycotina</taxon>
        <taxon>Kickxellomycetes</taxon>
        <taxon>Kickxellales</taxon>
        <taxon>Kickxellaceae</taxon>
        <taxon>Coemansia</taxon>
    </lineage>
</organism>
<evidence type="ECO:0000313" key="2">
    <source>
        <dbReference type="Proteomes" id="UP001140066"/>
    </source>
</evidence>
<feature type="non-terminal residue" evidence="1">
    <location>
        <position position="1"/>
    </location>
</feature>
<dbReference type="EMBL" id="JANBUK010000499">
    <property type="protein sequence ID" value="KAJ2789735.1"/>
    <property type="molecule type" value="Genomic_DNA"/>
</dbReference>